<evidence type="ECO:0000313" key="3">
    <source>
        <dbReference type="EMBL" id="CAJ1493347.1"/>
    </source>
</evidence>
<name>A0ABM9L6P3_9MYCO</name>
<evidence type="ECO:0000313" key="4">
    <source>
        <dbReference type="Proteomes" id="UP001190336"/>
    </source>
</evidence>
<feature type="domain" description="HNH nuclease" evidence="2">
    <location>
        <begin position="356"/>
        <end position="408"/>
    </location>
</feature>
<dbReference type="RefSeq" id="WP_308474914.1">
    <property type="nucleotide sequence ID" value="NZ_OY726394.1"/>
</dbReference>
<dbReference type="Pfam" id="PF02720">
    <property type="entry name" value="DUF222"/>
    <property type="match status" value="1"/>
</dbReference>
<dbReference type="CDD" id="cd00085">
    <property type="entry name" value="HNHc"/>
    <property type="match status" value="1"/>
</dbReference>
<protein>
    <submittedName>
        <fullName evidence="3">DUF222 domain-containing protein</fullName>
    </submittedName>
</protein>
<organism evidence="3 4">
    <name type="scientific">[Mycobacterium] kokjensenii</name>
    <dbReference type="NCBI Taxonomy" id="3064287"/>
    <lineage>
        <taxon>Bacteria</taxon>
        <taxon>Bacillati</taxon>
        <taxon>Actinomycetota</taxon>
        <taxon>Actinomycetes</taxon>
        <taxon>Mycobacteriales</taxon>
        <taxon>Mycobacteriaceae</taxon>
        <taxon>Mycolicibacter</taxon>
    </lineage>
</organism>
<dbReference type="Gene3D" id="1.10.30.50">
    <property type="match status" value="1"/>
</dbReference>
<dbReference type="Pfam" id="PF01844">
    <property type="entry name" value="HNH"/>
    <property type="match status" value="1"/>
</dbReference>
<comment type="similarity">
    <text evidence="1">Belongs to the Rv1128c/1148c/1588c/1702c/1945/3466 family.</text>
</comment>
<sequence>MFDIELPEPEDLSGVDDSALVAAVAGWGRVEAAAAARRLAVIAELVDRGTSGEGARARWACDGWDATAAEVAAAAGSTRGRASSQMYVATALRHRLPRVAELFADGTLSAAMVSTLVWHTMLIEDLGVLAVVDAILAGQACHYGQLSAAKTIAAIHAVIEAHDPAAVRRGRDAARSRDLVVDLENSESGTTALWGRLYAHDATVLDRRLAAMAHSVCDDDPRSIGQRRADALAALAAGADQLACTCDDPECPNRPGGTGSQPGAVVVHVVADAGGVATPVDPERSGDFPQCRPGAPQTRAVPESVVEAKPVQIVGGPIIPTPLLAELLRSGRAVVRPLQIPGPDSAPEPHYRPSAKLADFIRCRDLTCRFPGCEHPAERCDIDHAIAWGDGGPTHPSNLRLLCRKHHLLKTFWGWRDRQFPDGTIVWTSPTGHRYTTHPGSRLLFPALCRSTGRLPAVAPAQQPTGCRDVMMPIRRRTRAQDRRAGIAAERAANLARIESGQPP</sequence>
<dbReference type="Proteomes" id="UP001190336">
    <property type="component" value="Chromosome"/>
</dbReference>
<dbReference type="InterPro" id="IPR003615">
    <property type="entry name" value="HNH_nuc"/>
</dbReference>
<dbReference type="InterPro" id="IPR003870">
    <property type="entry name" value="DUF222"/>
</dbReference>
<evidence type="ECO:0000259" key="2">
    <source>
        <dbReference type="SMART" id="SM00507"/>
    </source>
</evidence>
<accession>A0ABM9L6P3</accession>
<proteinExistence type="inferred from homology"/>
<reference evidence="3 4" key="1">
    <citation type="submission" date="2023-08" db="EMBL/GenBank/DDBJ databases">
        <authorList>
            <person name="Folkvardsen B D."/>
            <person name="Norman A."/>
        </authorList>
    </citation>
    <scope>NUCLEOTIDE SEQUENCE [LARGE SCALE GENOMIC DNA]</scope>
    <source>
        <strain evidence="3 4">Mu0083</strain>
    </source>
</reference>
<keyword evidence="4" id="KW-1185">Reference proteome</keyword>
<dbReference type="InterPro" id="IPR002711">
    <property type="entry name" value="HNH"/>
</dbReference>
<gene>
    <name evidence="3" type="ORF">MU0083_000272</name>
</gene>
<dbReference type="SMART" id="SM00507">
    <property type="entry name" value="HNHc"/>
    <property type="match status" value="1"/>
</dbReference>
<evidence type="ECO:0000256" key="1">
    <source>
        <dbReference type="ARBA" id="ARBA00023450"/>
    </source>
</evidence>
<dbReference type="EMBL" id="OY726394">
    <property type="protein sequence ID" value="CAJ1493347.1"/>
    <property type="molecule type" value="Genomic_DNA"/>
</dbReference>